<evidence type="ECO:0000256" key="7">
    <source>
        <dbReference type="ARBA" id="ARBA00023125"/>
    </source>
</evidence>
<evidence type="ECO:0000256" key="2">
    <source>
        <dbReference type="ARBA" id="ARBA00006899"/>
    </source>
</evidence>
<keyword evidence="13" id="KW-1185">Reference proteome</keyword>
<dbReference type="GO" id="GO:0008270">
    <property type="term" value="F:zinc ion binding"/>
    <property type="evidence" value="ECO:0007669"/>
    <property type="project" value="UniProtKB-KW"/>
</dbReference>
<dbReference type="Pfam" id="PF20645">
    <property type="entry name" value="Rrn7_cyclin_C"/>
    <property type="match status" value="1"/>
</dbReference>
<feature type="domain" description="Rrn7/TAF1B N-terminal cyclin" evidence="10">
    <location>
        <begin position="87"/>
        <end position="211"/>
    </location>
</feature>
<evidence type="ECO:0008006" key="14">
    <source>
        <dbReference type="Google" id="ProtNLM"/>
    </source>
</evidence>
<dbReference type="GO" id="GO:0042790">
    <property type="term" value="P:nucleolar large rRNA transcription by RNA polymerase I"/>
    <property type="evidence" value="ECO:0007669"/>
    <property type="project" value="TreeGrafter"/>
</dbReference>
<keyword evidence="3" id="KW-0479">Metal-binding</keyword>
<evidence type="ECO:0000259" key="11">
    <source>
        <dbReference type="Pfam" id="PF20645"/>
    </source>
</evidence>
<evidence type="ECO:0000256" key="4">
    <source>
        <dbReference type="ARBA" id="ARBA00022771"/>
    </source>
</evidence>
<accession>A0A9P4MX43</accession>
<evidence type="ECO:0000259" key="10">
    <source>
        <dbReference type="Pfam" id="PF20644"/>
    </source>
</evidence>
<comment type="subcellular location">
    <subcellularLocation>
        <location evidence="1">Nucleus</location>
        <location evidence="1">Nucleolus</location>
    </subcellularLocation>
</comment>
<sequence>MMNTGRTKGPVCGVENCRSRWYDEGEDGYLYCENGHRKGGLVVGEDEDDWSAMPRARTRHKKDSDEDEKTYKYYRGHQAFDHYLKCYQLILRHQVWFLVHEKGLPEELEGVISDLWTLRILKLNAKVAPIDGYDLPSQAFSSAQSDIESGNELFGAKRRNIKLKATPGLIDSLALCYLGIITLRLPVTPGDICKWTIDDSMPYQRAIQLLPLTMRGRLPPAYHAVLDPNSLLKLERFFSAIVDLSTAFQKEYGIIWPSLNSPLLIFRYLKELALPLELYDTTTRLASYLGYNFAFPTSVNGIIGIRNLPEAQLVACLVICVKVVYPFDGQQQYPRTTSEPAATTIDWEDWYKQISLPKMEQQGSSSKYTPEALANMQEQDIFSMSEDQLDQYLDWYQDTFIDEARIRQGGDGDFQSALYDMFPIDRTRPSKASNDQSERSTNQDMEIIKAVHGNMRPRTVIRDHEGQEHIVRPGQRYKYYRKKEDLPEHAKRFYERAAKIAGLSLDMLIKAVFFAEQKVEKWRDKRRRWTGSKAIVLG</sequence>
<comment type="similarity">
    <text evidence="2">Belongs to the RRN7/TAF1B family.</text>
</comment>
<dbReference type="InterPro" id="IPR048538">
    <property type="entry name" value="Rrn7_cyclin_C"/>
</dbReference>
<comment type="caution">
    <text evidence="12">The sequence shown here is derived from an EMBL/GenBank/DDBJ whole genome shotgun (WGS) entry which is preliminary data.</text>
</comment>
<dbReference type="PANTHER" id="PTHR31576:SF2">
    <property type="entry name" value="TATA BOX-BINDING PROTEIN-ASSOCIATED FACTOR RNA POLYMERASE I SUBUNIT B"/>
    <property type="match status" value="1"/>
</dbReference>
<proteinExistence type="inferred from homology"/>
<reference evidence="13" key="1">
    <citation type="journal article" date="2020" name="Stud. Mycol.">
        <title>101 Dothideomycetes genomes: A test case for predicting lifestyles and emergence of pathogens.</title>
        <authorList>
            <person name="Haridas S."/>
            <person name="Albert R."/>
            <person name="Binder M."/>
            <person name="Bloem J."/>
            <person name="LaButti K."/>
            <person name="Salamov A."/>
            <person name="Andreopoulos B."/>
            <person name="Baker S."/>
            <person name="Barry K."/>
            <person name="Bills G."/>
            <person name="Bluhm B."/>
            <person name="Cannon C."/>
            <person name="Castanera R."/>
            <person name="Culley D."/>
            <person name="Daum C."/>
            <person name="Ezra D."/>
            <person name="Gonzalez J."/>
            <person name="Henrissat B."/>
            <person name="Kuo A."/>
            <person name="Liang C."/>
            <person name="Lipzen A."/>
            <person name="Lutzoni F."/>
            <person name="Magnuson J."/>
            <person name="Mondo S."/>
            <person name="Nolan M."/>
            <person name="Ohm R."/>
            <person name="Pangilinan J."/>
            <person name="Park H.-J."/>
            <person name="Ramirez L."/>
            <person name="Alfaro M."/>
            <person name="Sun H."/>
            <person name="Tritt A."/>
            <person name="Yoshinaga Y."/>
            <person name="Zwiers L.-H."/>
            <person name="Turgeon B."/>
            <person name="Goodwin S."/>
            <person name="Spatafora J."/>
            <person name="Crous P."/>
            <person name="Grigoriev I."/>
        </authorList>
    </citation>
    <scope>NUCLEOTIDE SEQUENCE [LARGE SCALE GENOMIC DNA]</scope>
    <source>
        <strain evidence="13">CBS 304.66</strain>
    </source>
</reference>
<keyword evidence="6" id="KW-0805">Transcription regulation</keyword>
<feature type="domain" description="Rrn7/TAF1B C-terminal cyclin" evidence="11">
    <location>
        <begin position="234"/>
        <end position="400"/>
    </location>
</feature>
<keyword evidence="4" id="KW-0863">Zinc-finger</keyword>
<dbReference type="InterPro" id="IPR033599">
    <property type="entry name" value="TAF1B/Rrn7"/>
</dbReference>
<keyword evidence="8" id="KW-0804">Transcription</keyword>
<dbReference type="Pfam" id="PF20644">
    <property type="entry name" value="Rrn7_cyclin_N"/>
    <property type="match status" value="1"/>
</dbReference>
<keyword evidence="5" id="KW-0862">Zinc</keyword>
<dbReference type="EMBL" id="ML986835">
    <property type="protein sequence ID" value="KAF2257832.1"/>
    <property type="molecule type" value="Genomic_DNA"/>
</dbReference>
<keyword evidence="9" id="KW-0539">Nucleus</keyword>
<evidence type="ECO:0000256" key="6">
    <source>
        <dbReference type="ARBA" id="ARBA00023015"/>
    </source>
</evidence>
<gene>
    <name evidence="12" type="ORF">CC78DRAFT_572905</name>
</gene>
<dbReference type="PANTHER" id="PTHR31576">
    <property type="entry name" value="TATA BOX-BINDING PROTEIN-ASSOCIATED FACTOR RNA POLYMERASE I SUBUNIT B"/>
    <property type="match status" value="1"/>
</dbReference>
<dbReference type="InterPro" id="IPR048540">
    <property type="entry name" value="Rrn7_cyclin_N"/>
</dbReference>
<name>A0A9P4MX43_9PLEO</name>
<evidence type="ECO:0000313" key="12">
    <source>
        <dbReference type="EMBL" id="KAF2257832.1"/>
    </source>
</evidence>
<dbReference type="Proteomes" id="UP000800093">
    <property type="component" value="Unassembled WGS sequence"/>
</dbReference>
<evidence type="ECO:0000256" key="8">
    <source>
        <dbReference type="ARBA" id="ARBA00023163"/>
    </source>
</evidence>
<evidence type="ECO:0000256" key="3">
    <source>
        <dbReference type="ARBA" id="ARBA00022723"/>
    </source>
</evidence>
<evidence type="ECO:0000256" key="9">
    <source>
        <dbReference type="ARBA" id="ARBA00023242"/>
    </source>
</evidence>
<dbReference type="GO" id="GO:0001164">
    <property type="term" value="F:RNA polymerase I core promoter sequence-specific DNA binding"/>
    <property type="evidence" value="ECO:0007669"/>
    <property type="project" value="InterPro"/>
</dbReference>
<dbReference type="AlphaFoldDB" id="A0A9P4MX43"/>
<evidence type="ECO:0000256" key="1">
    <source>
        <dbReference type="ARBA" id="ARBA00004604"/>
    </source>
</evidence>
<organism evidence="12 13">
    <name type="scientific">Lojkania enalia</name>
    <dbReference type="NCBI Taxonomy" id="147567"/>
    <lineage>
        <taxon>Eukaryota</taxon>
        <taxon>Fungi</taxon>
        <taxon>Dikarya</taxon>
        <taxon>Ascomycota</taxon>
        <taxon>Pezizomycotina</taxon>
        <taxon>Dothideomycetes</taxon>
        <taxon>Pleosporomycetidae</taxon>
        <taxon>Pleosporales</taxon>
        <taxon>Pleosporales incertae sedis</taxon>
        <taxon>Lojkania</taxon>
    </lineage>
</organism>
<dbReference type="GO" id="GO:0070860">
    <property type="term" value="C:RNA polymerase I core factor complex"/>
    <property type="evidence" value="ECO:0007669"/>
    <property type="project" value="InterPro"/>
</dbReference>
<dbReference type="OrthoDB" id="428577at2759"/>
<keyword evidence="7" id="KW-0238">DNA-binding</keyword>
<evidence type="ECO:0000313" key="13">
    <source>
        <dbReference type="Proteomes" id="UP000800093"/>
    </source>
</evidence>
<protein>
    <recommendedName>
        <fullName evidence="14">RRN7-type domain-containing protein</fullName>
    </recommendedName>
</protein>
<evidence type="ECO:0000256" key="5">
    <source>
        <dbReference type="ARBA" id="ARBA00022833"/>
    </source>
</evidence>